<evidence type="ECO:0000256" key="1">
    <source>
        <dbReference type="SAM" id="MobiDB-lite"/>
    </source>
</evidence>
<dbReference type="AlphaFoldDB" id="A0A2N3PL02"/>
<evidence type="ECO:0000313" key="3">
    <source>
        <dbReference type="Proteomes" id="UP000233350"/>
    </source>
</evidence>
<proteinExistence type="predicted"/>
<feature type="compositionally biased region" description="Basic residues" evidence="1">
    <location>
        <begin position="71"/>
        <end position="84"/>
    </location>
</feature>
<sequence>MKEAKIYKSIPLNGSENGSLDFAIIEEPYGVDSQAVVSICASISDTQSWKIHLPLNQIKAVRKALKESKAAHKKLKKESKKGRKACQSEKIKKIPKA</sequence>
<comment type="caution">
    <text evidence="2">The sequence shown here is derived from an EMBL/GenBank/DDBJ whole genome shotgun (WGS) entry which is preliminary data.</text>
</comment>
<gene>
    <name evidence="2" type="ORF">BCM31_06530</name>
</gene>
<feature type="compositionally biased region" description="Basic and acidic residues" evidence="1">
    <location>
        <begin position="86"/>
        <end position="97"/>
    </location>
</feature>
<organism evidence="2 3">
    <name type="scientific">Helicobacter winghamensis</name>
    <dbReference type="NCBI Taxonomy" id="157268"/>
    <lineage>
        <taxon>Bacteria</taxon>
        <taxon>Pseudomonadati</taxon>
        <taxon>Campylobacterota</taxon>
        <taxon>Epsilonproteobacteria</taxon>
        <taxon>Campylobacterales</taxon>
        <taxon>Helicobacteraceae</taxon>
        <taxon>Helicobacter</taxon>
    </lineage>
</organism>
<dbReference type="RefSeq" id="WP_006803266.1">
    <property type="nucleotide sequence ID" value="NZ_CABKOI010000017.1"/>
</dbReference>
<name>A0A2N3PL02_9HELI</name>
<dbReference type="STRING" id="556267.HWAG_01568"/>
<evidence type="ECO:0000313" key="2">
    <source>
        <dbReference type="EMBL" id="PKT82343.1"/>
    </source>
</evidence>
<dbReference type="OrthoDB" id="5373155at2"/>
<feature type="region of interest" description="Disordered" evidence="1">
    <location>
        <begin position="69"/>
        <end position="97"/>
    </location>
</feature>
<reference evidence="2 3" key="1">
    <citation type="submission" date="2016-07" db="EMBL/GenBank/DDBJ databases">
        <title>Detection of Helicobacter winghamensis from caecal content of red fox (Vulpes vulpes).</title>
        <authorList>
            <person name="Zanoni R.G."/>
            <person name="Florio D."/>
            <person name="Caffara M."/>
            <person name="Renzi M."/>
            <person name="Parisi A."/>
            <person name="Pasquali F."/>
            <person name="Manfreda G."/>
        </authorList>
    </citation>
    <scope>NUCLEOTIDE SEQUENCE [LARGE SCALE GENOMIC DNA]</scope>
    <source>
        <strain evidence="2 3">295_13</strain>
    </source>
</reference>
<dbReference type="EMBL" id="MBPK01000005">
    <property type="protein sequence ID" value="PKT82343.1"/>
    <property type="molecule type" value="Genomic_DNA"/>
</dbReference>
<dbReference type="GeneID" id="97290697"/>
<keyword evidence="3" id="KW-1185">Reference proteome</keyword>
<protein>
    <submittedName>
        <fullName evidence="2">Uncharacterized protein</fullName>
    </submittedName>
</protein>
<accession>A0A2N3PL02</accession>
<dbReference type="Proteomes" id="UP000233350">
    <property type="component" value="Unassembled WGS sequence"/>
</dbReference>